<dbReference type="InterPro" id="IPR002204">
    <property type="entry name" value="3-OH-isobutyrate_DH-rel_CS"/>
</dbReference>
<dbReference type="InterPro" id="IPR029154">
    <property type="entry name" value="HIBADH-like_NADP-bd"/>
</dbReference>
<comment type="caution">
    <text evidence="8">The sequence shown here is derived from an EMBL/GenBank/DDBJ whole genome shotgun (WGS) entry which is preliminary data.</text>
</comment>
<dbReference type="PANTHER" id="PTHR43580">
    <property type="entry name" value="OXIDOREDUCTASE GLYR1-RELATED"/>
    <property type="match status" value="1"/>
</dbReference>
<dbReference type="InterPro" id="IPR008927">
    <property type="entry name" value="6-PGluconate_DH-like_C_sf"/>
</dbReference>
<dbReference type="InterPro" id="IPR036291">
    <property type="entry name" value="NAD(P)-bd_dom_sf"/>
</dbReference>
<dbReference type="AlphaFoldDB" id="A0A939TRB5"/>
<dbReference type="GO" id="GO:0050661">
    <property type="term" value="F:NADP binding"/>
    <property type="evidence" value="ECO:0007669"/>
    <property type="project" value="InterPro"/>
</dbReference>
<comment type="similarity">
    <text evidence="1">Belongs to the HIBADH-related family.</text>
</comment>
<proteinExistence type="inferred from homology"/>
<reference evidence="8" key="1">
    <citation type="submission" date="2021-03" db="EMBL/GenBank/DDBJ databases">
        <title>Microbacterium sp. nov., a novel actinobacterium isolated from cow dung.</title>
        <authorList>
            <person name="Zhang L."/>
        </authorList>
    </citation>
    <scope>NUCLEOTIDE SEQUENCE</scope>
    <source>
        <strain evidence="8">NEAU-LLB</strain>
    </source>
</reference>
<dbReference type="EMBL" id="JAGFOA010000001">
    <property type="protein sequence ID" value="MBO3662358.1"/>
    <property type="molecule type" value="Genomic_DNA"/>
</dbReference>
<evidence type="ECO:0000256" key="4">
    <source>
        <dbReference type="PIRSR" id="PIRSR000103-1"/>
    </source>
</evidence>
<feature type="domain" description="6-phosphogluconate dehydrogenase NADP-binding" evidence="5">
    <location>
        <begin position="5"/>
        <end position="159"/>
    </location>
</feature>
<evidence type="ECO:0000313" key="7">
    <source>
        <dbReference type="EMBL" id="MBO3662358.1"/>
    </source>
</evidence>
<evidence type="ECO:0000313" key="8">
    <source>
        <dbReference type="EMBL" id="MBO3664350.1"/>
    </source>
</evidence>
<evidence type="ECO:0000256" key="1">
    <source>
        <dbReference type="ARBA" id="ARBA00009080"/>
    </source>
</evidence>
<dbReference type="InterPro" id="IPR051265">
    <property type="entry name" value="HIBADH-related_NP60_sf"/>
</dbReference>
<dbReference type="PANTHER" id="PTHR43580:SF2">
    <property type="entry name" value="CYTOKINE-LIKE NUCLEAR FACTOR N-PAC"/>
    <property type="match status" value="1"/>
</dbReference>
<dbReference type="InterPro" id="IPR006115">
    <property type="entry name" value="6PGDH_NADP-bd"/>
</dbReference>
<accession>A0A939TRB5</accession>
<evidence type="ECO:0000259" key="5">
    <source>
        <dbReference type="Pfam" id="PF03446"/>
    </source>
</evidence>
<dbReference type="PROSITE" id="PS00895">
    <property type="entry name" value="3_HYDROXYISOBUT_DH"/>
    <property type="match status" value="1"/>
</dbReference>
<dbReference type="EMBL" id="JAGFOA010000005">
    <property type="protein sequence ID" value="MBO3664350.1"/>
    <property type="molecule type" value="Genomic_DNA"/>
</dbReference>
<evidence type="ECO:0000256" key="2">
    <source>
        <dbReference type="ARBA" id="ARBA00023002"/>
    </source>
</evidence>
<evidence type="ECO:0000259" key="6">
    <source>
        <dbReference type="Pfam" id="PF14833"/>
    </source>
</evidence>
<feature type="domain" description="3-hydroxyisobutyrate dehydrogenase-like NAD-binding" evidence="6">
    <location>
        <begin position="171"/>
        <end position="285"/>
    </location>
</feature>
<dbReference type="InterPro" id="IPR013328">
    <property type="entry name" value="6PGD_dom2"/>
</dbReference>
<gene>
    <name evidence="7" type="ORF">J5V96_02405</name>
    <name evidence="8" type="ORF">J5V96_12650</name>
</gene>
<dbReference type="Gene3D" id="1.10.1040.10">
    <property type="entry name" value="N-(1-d-carboxylethyl)-l-norvaline Dehydrogenase, domain 2"/>
    <property type="match status" value="1"/>
</dbReference>
<dbReference type="GO" id="GO:0016491">
    <property type="term" value="F:oxidoreductase activity"/>
    <property type="evidence" value="ECO:0007669"/>
    <property type="project" value="UniProtKB-KW"/>
</dbReference>
<dbReference type="Proteomes" id="UP000680132">
    <property type="component" value="Unassembled WGS sequence"/>
</dbReference>
<evidence type="ECO:0000256" key="3">
    <source>
        <dbReference type="ARBA" id="ARBA00023027"/>
    </source>
</evidence>
<dbReference type="SUPFAM" id="SSF51735">
    <property type="entry name" value="NAD(P)-binding Rossmann-fold domains"/>
    <property type="match status" value="1"/>
</dbReference>
<protein>
    <submittedName>
        <fullName evidence="8">NAD(P)-dependent oxidoreductase</fullName>
    </submittedName>
</protein>
<keyword evidence="9" id="KW-1185">Reference proteome</keyword>
<dbReference type="PIRSF" id="PIRSF000103">
    <property type="entry name" value="HIBADH"/>
    <property type="match status" value="1"/>
</dbReference>
<feature type="active site" evidence="4">
    <location>
        <position position="173"/>
    </location>
</feature>
<evidence type="ECO:0000313" key="9">
    <source>
        <dbReference type="Proteomes" id="UP000680132"/>
    </source>
</evidence>
<dbReference type="Gene3D" id="3.40.50.720">
    <property type="entry name" value="NAD(P)-binding Rossmann-like Domain"/>
    <property type="match status" value="1"/>
</dbReference>
<dbReference type="SUPFAM" id="SSF48179">
    <property type="entry name" value="6-phosphogluconate dehydrogenase C-terminal domain-like"/>
    <property type="match status" value="1"/>
</dbReference>
<name>A0A939TRB5_9MICO</name>
<keyword evidence="3" id="KW-0520">NAD</keyword>
<dbReference type="Pfam" id="PF03446">
    <property type="entry name" value="NAD_binding_2"/>
    <property type="match status" value="1"/>
</dbReference>
<dbReference type="RefSeq" id="WP_208500043.1">
    <property type="nucleotide sequence ID" value="NZ_JAGFOA010000001.1"/>
</dbReference>
<keyword evidence="2" id="KW-0560">Oxidoreductase</keyword>
<dbReference type="InterPro" id="IPR015815">
    <property type="entry name" value="HIBADH-related"/>
</dbReference>
<dbReference type="GO" id="GO:0051287">
    <property type="term" value="F:NAD binding"/>
    <property type="evidence" value="ECO:0007669"/>
    <property type="project" value="InterPro"/>
</dbReference>
<sequence>MGQRRVGFIGLGIMGAPMAANLAKRGFDVVVWGRSRTAVEDAVTAGARAAESVADLFAQVDTVILMLRDEQAVDAVLARGTDQFPHLVAGHTIVQMGTFTTAFSRALADEVEAVGGQYVEAPVSGSRGPAVAGTLVAMIAGSDDAIARVEPLIDAMCGQRFRCGAVPEALATKLAVNTFLVTMVTGLAEAFHIGERTGVDLAVLRDVLAAGPMASVVSQGKALKLTESDLSPQAALADVLKNARLIERAAEAAGAAHPLTSASRSLYEDAVEAGWGGLDMIGVIDALRARADRG</sequence>
<organism evidence="8 9">
    <name type="scientific">Microbacterium stercoris</name>
    <dbReference type="NCBI Taxonomy" id="2820289"/>
    <lineage>
        <taxon>Bacteria</taxon>
        <taxon>Bacillati</taxon>
        <taxon>Actinomycetota</taxon>
        <taxon>Actinomycetes</taxon>
        <taxon>Micrococcales</taxon>
        <taxon>Microbacteriaceae</taxon>
        <taxon>Microbacterium</taxon>
    </lineage>
</organism>
<dbReference type="Pfam" id="PF14833">
    <property type="entry name" value="NAD_binding_11"/>
    <property type="match status" value="1"/>
</dbReference>
<dbReference type="GO" id="GO:0016054">
    <property type="term" value="P:organic acid catabolic process"/>
    <property type="evidence" value="ECO:0007669"/>
    <property type="project" value="UniProtKB-ARBA"/>
</dbReference>